<feature type="chain" id="PRO_5038844909" evidence="1">
    <location>
        <begin position="21"/>
        <end position="289"/>
    </location>
</feature>
<evidence type="ECO:0000313" key="3">
    <source>
        <dbReference type="EMBL" id="HIQ60169.1"/>
    </source>
</evidence>
<dbReference type="InterPro" id="IPR035451">
    <property type="entry name" value="Ada-like_dom_sf"/>
</dbReference>
<keyword evidence="3" id="KW-0540">Nuclease</keyword>
<proteinExistence type="predicted"/>
<accession>A0A9D1CH23</accession>
<reference evidence="3" key="2">
    <citation type="journal article" date="2021" name="PeerJ">
        <title>Extensive microbial diversity within the chicken gut microbiome revealed by metagenomics and culture.</title>
        <authorList>
            <person name="Gilroy R."/>
            <person name="Ravi A."/>
            <person name="Getino M."/>
            <person name="Pursley I."/>
            <person name="Horton D.L."/>
            <person name="Alikhan N.F."/>
            <person name="Baker D."/>
            <person name="Gharbi K."/>
            <person name="Hall N."/>
            <person name="Watson M."/>
            <person name="Adriaenssens E.M."/>
            <person name="Foster-Nyarko E."/>
            <person name="Jarju S."/>
            <person name="Secka A."/>
            <person name="Antonio M."/>
            <person name="Oren A."/>
            <person name="Chaudhuri R.R."/>
            <person name="La Ragione R."/>
            <person name="Hildebrand F."/>
            <person name="Pallen M.J."/>
        </authorList>
    </citation>
    <scope>NUCLEOTIDE SEQUENCE</scope>
    <source>
        <strain evidence="3">ChiGjej2B2-12916</strain>
    </source>
</reference>
<feature type="domain" description="Type VII secretion system protein EssD-like" evidence="2">
    <location>
        <begin position="74"/>
        <end position="199"/>
    </location>
</feature>
<dbReference type="SUPFAM" id="SSF57884">
    <property type="entry name" value="Ada DNA repair protein, N-terminal domain (N-Ada 10)"/>
    <property type="match status" value="1"/>
</dbReference>
<reference evidence="3" key="1">
    <citation type="submission" date="2020-10" db="EMBL/GenBank/DDBJ databases">
        <authorList>
            <person name="Gilroy R."/>
        </authorList>
    </citation>
    <scope>NUCLEOTIDE SEQUENCE</scope>
    <source>
        <strain evidence="3">ChiGjej2B2-12916</strain>
    </source>
</reference>
<dbReference type="GO" id="GO:0004519">
    <property type="term" value="F:endonuclease activity"/>
    <property type="evidence" value="ECO:0007669"/>
    <property type="project" value="UniProtKB-KW"/>
</dbReference>
<evidence type="ECO:0000256" key="1">
    <source>
        <dbReference type="SAM" id="SignalP"/>
    </source>
</evidence>
<sequence length="289" mass="32085">MRHKVTLLLAGVLVSLQLSGCSLLTEITPTPTPTAQVVSYELDTIPPYTDQPYVVLQNNVPDFDSSDFTTQAFETYSPLDELDRCGVAYANICTELMPTEERGSIGQVKPSGWHTVTYDNVDGRYLYNRCHLIGFQLAGENANEQNLITGTRYMNVEGMLPFENQVADYVEETDNHVLYRVTPIFQGDNLVASGVQMEAWSVEDQGEGVCFNVYVYNVQPGITIDYATGESWTSEVTATHYVLNTSSKKFHLPECSGVRDMNGSNRQDYQGSRAALVEQGYSPCGLCHP</sequence>
<dbReference type="Proteomes" id="UP000886879">
    <property type="component" value="Unassembled WGS sequence"/>
</dbReference>
<dbReference type="Gene3D" id="3.40.10.10">
    <property type="entry name" value="DNA Methylphosphotriester Repair Domain"/>
    <property type="match status" value="1"/>
</dbReference>
<keyword evidence="3" id="KW-0255">Endonuclease</keyword>
<comment type="caution">
    <text evidence="3">The sequence shown here is derived from an EMBL/GenBank/DDBJ whole genome shotgun (WGS) entry which is preliminary data.</text>
</comment>
<evidence type="ECO:0000313" key="4">
    <source>
        <dbReference type="Proteomes" id="UP000886879"/>
    </source>
</evidence>
<name>A0A9D1CH23_9FIRM</name>
<organism evidence="3 4">
    <name type="scientific">Candidatus Enterenecus faecium</name>
    <dbReference type="NCBI Taxonomy" id="2840780"/>
    <lineage>
        <taxon>Bacteria</taxon>
        <taxon>Bacillati</taxon>
        <taxon>Bacillota</taxon>
        <taxon>Clostridia</taxon>
        <taxon>Eubacteriales</taxon>
        <taxon>Candidatus Enterenecus</taxon>
    </lineage>
</organism>
<keyword evidence="3" id="KW-0378">Hydrolase</keyword>
<dbReference type="InterPro" id="IPR044927">
    <property type="entry name" value="Endonuclea_NS_2"/>
</dbReference>
<gene>
    <name evidence="3" type="ORF">IAD31_01005</name>
</gene>
<dbReference type="Pfam" id="PF13930">
    <property type="entry name" value="Endonuclea_NS_2"/>
    <property type="match status" value="1"/>
</dbReference>
<protein>
    <submittedName>
        <fullName evidence="3">DNA/RNA non-specific endonuclease</fullName>
    </submittedName>
</protein>
<keyword evidence="1" id="KW-0732">Signal</keyword>
<dbReference type="Gene3D" id="3.40.570.10">
    <property type="entry name" value="Extracellular Endonuclease, subunit A"/>
    <property type="match status" value="1"/>
</dbReference>
<dbReference type="AlphaFoldDB" id="A0A9D1CH23"/>
<evidence type="ECO:0000259" key="2">
    <source>
        <dbReference type="Pfam" id="PF13930"/>
    </source>
</evidence>
<dbReference type="InterPro" id="IPR044929">
    <property type="entry name" value="DNA/RNA_non-sp_Endonuclease_sf"/>
</dbReference>
<feature type="signal peptide" evidence="1">
    <location>
        <begin position="1"/>
        <end position="20"/>
    </location>
</feature>
<dbReference type="EMBL" id="DVFO01000009">
    <property type="protein sequence ID" value="HIQ60169.1"/>
    <property type="molecule type" value="Genomic_DNA"/>
</dbReference>